<protein>
    <submittedName>
        <fullName evidence="1">Uncharacterized protein</fullName>
    </submittedName>
</protein>
<dbReference type="AlphaFoldDB" id="A0A1W1EIL7"/>
<reference evidence="1" key="1">
    <citation type="submission" date="2016-10" db="EMBL/GenBank/DDBJ databases">
        <authorList>
            <person name="de Groot N.N."/>
        </authorList>
    </citation>
    <scope>NUCLEOTIDE SEQUENCE</scope>
</reference>
<proteinExistence type="predicted"/>
<evidence type="ECO:0000313" key="1">
    <source>
        <dbReference type="EMBL" id="SHO80680.1"/>
    </source>
</evidence>
<dbReference type="EMBL" id="FRYL01000016">
    <property type="protein sequence ID" value="SHO80680.1"/>
    <property type="molecule type" value="Genomic_DNA"/>
</dbReference>
<organism evidence="1">
    <name type="scientific">hydrothermal vent metagenome</name>
    <dbReference type="NCBI Taxonomy" id="652676"/>
    <lineage>
        <taxon>unclassified sequences</taxon>
        <taxon>metagenomes</taxon>
        <taxon>ecological metagenomes</taxon>
    </lineage>
</organism>
<accession>A0A1W1EIL7</accession>
<sequence length="146" mass="17618">MISAKEKLANEKKLLERQLYWLEIAYQDALIVGIRREYNAEEFGKMELLCSRYSRSVNFLIRKIFRDLDDFEFEDKTTLIDVINHAYDRYLFENIDEVRMIKDIKNRVVSEYIDDNLVEIFSDVLEYTAPLIEIINNTIRYMQKIE</sequence>
<dbReference type="SUPFAM" id="SSF81593">
    <property type="entry name" value="Nucleotidyltransferase substrate binding subunit/domain"/>
    <property type="match status" value="1"/>
</dbReference>
<name>A0A1W1EIL7_9ZZZZ</name>
<gene>
    <name evidence="1" type="ORF">MNB_SV-15-283</name>
</gene>